<dbReference type="PANTHER" id="PTHR43245">
    <property type="entry name" value="BIFUNCTIONAL POLYMYXIN RESISTANCE PROTEIN ARNA"/>
    <property type="match status" value="1"/>
</dbReference>
<gene>
    <name evidence="2" type="ORF">AU05_18400</name>
</gene>
<dbReference type="SUPFAM" id="SSF51735">
    <property type="entry name" value="NAD(P)-binding Rossmann-fold domains"/>
    <property type="match status" value="1"/>
</dbReference>
<evidence type="ECO:0000259" key="1">
    <source>
        <dbReference type="Pfam" id="PF01370"/>
    </source>
</evidence>
<organism evidence="2 3">
    <name type="scientific">Ectopseudomonas composti</name>
    <dbReference type="NCBI Taxonomy" id="658457"/>
    <lineage>
        <taxon>Bacteria</taxon>
        <taxon>Pseudomonadati</taxon>
        <taxon>Pseudomonadota</taxon>
        <taxon>Gammaproteobacteria</taxon>
        <taxon>Pseudomonadales</taxon>
        <taxon>Pseudomonadaceae</taxon>
        <taxon>Ectopseudomonas</taxon>
    </lineage>
</organism>
<keyword evidence="3" id="KW-1185">Reference proteome</keyword>
<dbReference type="Gene3D" id="3.40.50.720">
    <property type="entry name" value="NAD(P)-binding Rossmann-like Domain"/>
    <property type="match status" value="1"/>
</dbReference>
<dbReference type="InterPro" id="IPR001509">
    <property type="entry name" value="Epimerase_deHydtase"/>
</dbReference>
<dbReference type="Proteomes" id="UP000023842">
    <property type="component" value="Unassembled WGS sequence"/>
</dbReference>
<feature type="domain" description="NAD-dependent epimerase/dehydratase" evidence="1">
    <location>
        <begin position="51"/>
        <end position="291"/>
    </location>
</feature>
<dbReference type="InterPro" id="IPR036291">
    <property type="entry name" value="NAD(P)-bd_dom_sf"/>
</dbReference>
<evidence type="ECO:0000313" key="3">
    <source>
        <dbReference type="Proteomes" id="UP000023842"/>
    </source>
</evidence>
<accession>A0ABP3BW74</accession>
<dbReference type="CDD" id="cd08946">
    <property type="entry name" value="SDR_e"/>
    <property type="match status" value="1"/>
</dbReference>
<sequence>MFPVTHDQLYEIGKAGMDYQGTCSDSSAIFSVDNLPILQSLTDALEGRHLLVTGGTGFFGRWLLALFQTLQSRGTKFEVTVVSRDPERFLMHWPTFRGCRWLHWVANDVRLIPSSLSIDLVVHAAADTSAVGQRDSLELFDIITEGARRVCKLAVECGARRVLLIGSGAQYGLIPAGLPVTEDFLGGCDSTYAGNAYAEAKRAQEVIGSIYAKDYGLDVIMARCFAFSGPGLPLDGHFAIGNFVRDALYADAIVLNSSGQAMRSYLHGADLAGWLLTLLLHGESGQAYNVGSDHAISIADLAHLVAARIAPYKPVCILGQANTSDRSFYVPDISRARGLGLDVWTTLDASIDSMAHWGRGF</sequence>
<protein>
    <submittedName>
        <fullName evidence="2">NAD-dependent dehydratase</fullName>
    </submittedName>
</protein>
<reference evidence="3" key="1">
    <citation type="journal article" date="2014" name="Genome Announc.">
        <title>Draft Genome Sequence of the algae degrading bacterium Pseudomonas mendocina AD6.</title>
        <authorList>
            <person name="Barney B.M."/>
            <person name="Lenneman E.M."/>
        </authorList>
    </citation>
    <scope>NUCLEOTIDE SEQUENCE [LARGE SCALE GENOMIC DNA]</scope>
    <source>
        <strain evidence="3">AD6</strain>
    </source>
</reference>
<name>A0ABP3BW74_9GAMM</name>
<dbReference type="EMBL" id="JFJN01000058">
    <property type="protein sequence ID" value="EZH79047.1"/>
    <property type="molecule type" value="Genomic_DNA"/>
</dbReference>
<dbReference type="InterPro" id="IPR050177">
    <property type="entry name" value="Lipid_A_modif_metabolic_enz"/>
</dbReference>
<dbReference type="Pfam" id="PF01370">
    <property type="entry name" value="Epimerase"/>
    <property type="match status" value="1"/>
</dbReference>
<comment type="caution">
    <text evidence="2">The sequence shown here is derived from an EMBL/GenBank/DDBJ whole genome shotgun (WGS) entry which is preliminary data.</text>
</comment>
<proteinExistence type="predicted"/>
<evidence type="ECO:0000313" key="2">
    <source>
        <dbReference type="EMBL" id="EZH79047.1"/>
    </source>
</evidence>